<reference evidence="2" key="1">
    <citation type="submission" date="2025-08" db="UniProtKB">
        <authorList>
            <consortium name="Ensembl"/>
        </authorList>
    </citation>
    <scope>IDENTIFICATION</scope>
</reference>
<protein>
    <submittedName>
        <fullName evidence="2">Uncharacterized protein</fullName>
    </submittedName>
</protein>
<keyword evidence="1" id="KW-0812">Transmembrane</keyword>
<dbReference type="InParanoid" id="A0A3Q1E9X4"/>
<keyword evidence="1" id="KW-1133">Transmembrane helix</keyword>
<evidence type="ECO:0000313" key="3">
    <source>
        <dbReference type="Proteomes" id="UP000257200"/>
    </source>
</evidence>
<keyword evidence="3" id="KW-1185">Reference proteome</keyword>
<proteinExistence type="predicted"/>
<evidence type="ECO:0000313" key="2">
    <source>
        <dbReference type="Ensembl" id="ENSAPOP00000000023.1"/>
    </source>
</evidence>
<organism evidence="2 3">
    <name type="scientific">Acanthochromis polyacanthus</name>
    <name type="common">spiny chromis</name>
    <dbReference type="NCBI Taxonomy" id="80966"/>
    <lineage>
        <taxon>Eukaryota</taxon>
        <taxon>Metazoa</taxon>
        <taxon>Chordata</taxon>
        <taxon>Craniata</taxon>
        <taxon>Vertebrata</taxon>
        <taxon>Euteleostomi</taxon>
        <taxon>Actinopterygii</taxon>
        <taxon>Neopterygii</taxon>
        <taxon>Teleostei</taxon>
        <taxon>Neoteleostei</taxon>
        <taxon>Acanthomorphata</taxon>
        <taxon>Ovalentaria</taxon>
        <taxon>Pomacentridae</taxon>
        <taxon>Acanthochromis</taxon>
    </lineage>
</organism>
<dbReference type="Proteomes" id="UP000257200">
    <property type="component" value="Unplaced"/>
</dbReference>
<sequence>VMQASSPVDGNVCLLTVRRQELLAELKQAIKNWAVLSHINCKEFDVIIAVILGHLLSAAICNFTYIYLHLSVEAIVEQQVVCHTDPVGLHGMPLSIVIISNITCEEDKNKTKYLKIVHKLSTSATGPRHIRNVYFWCLFFSCTFKPK</sequence>
<dbReference type="GeneTree" id="ENSGT00960000187061"/>
<evidence type="ECO:0000256" key="1">
    <source>
        <dbReference type="SAM" id="Phobius"/>
    </source>
</evidence>
<accession>A0A3Q1E9X4</accession>
<dbReference type="Ensembl" id="ENSAPOT00000017579.1">
    <property type="protein sequence ID" value="ENSAPOP00000000023.1"/>
    <property type="gene ID" value="ENSAPOG00000001165.1"/>
</dbReference>
<reference evidence="2" key="2">
    <citation type="submission" date="2025-09" db="UniProtKB">
        <authorList>
            <consortium name="Ensembl"/>
        </authorList>
    </citation>
    <scope>IDENTIFICATION</scope>
</reference>
<name>A0A3Q1E9X4_9TELE</name>
<keyword evidence="1" id="KW-0472">Membrane</keyword>
<dbReference type="STRING" id="80966.ENSAPOP00000000023"/>
<feature type="transmembrane region" description="Helical" evidence="1">
    <location>
        <begin position="46"/>
        <end position="68"/>
    </location>
</feature>
<dbReference type="AlphaFoldDB" id="A0A3Q1E9X4"/>